<dbReference type="OrthoDB" id="6929557at2759"/>
<name>A0A821TWN8_9NEOP</name>
<organism evidence="2 3">
    <name type="scientific">Pieris macdunnoughi</name>
    <dbReference type="NCBI Taxonomy" id="345717"/>
    <lineage>
        <taxon>Eukaryota</taxon>
        <taxon>Metazoa</taxon>
        <taxon>Ecdysozoa</taxon>
        <taxon>Arthropoda</taxon>
        <taxon>Hexapoda</taxon>
        <taxon>Insecta</taxon>
        <taxon>Pterygota</taxon>
        <taxon>Neoptera</taxon>
        <taxon>Endopterygota</taxon>
        <taxon>Lepidoptera</taxon>
        <taxon>Glossata</taxon>
        <taxon>Ditrysia</taxon>
        <taxon>Papilionoidea</taxon>
        <taxon>Pieridae</taxon>
        <taxon>Pierinae</taxon>
        <taxon>Pieris</taxon>
    </lineage>
</organism>
<sequence length="205" mass="23443">MASVRIELLSRDNYDSWRIQAHALLIKSDVWGYVDGSIKKPAEPAEALLWEAADAKARAEIILSISPGELRHIKGTSTSRECWFKLESIFASSGPAKKATLLKQLILHKMCEEDDMREYLLSFFEAKEKLLDMDININNDLASIILLYSLPPSYENFRCAMETRDSLPDPNSLKVKILEEDASRRQQRKETERGRQQCSLGEKPR</sequence>
<dbReference type="Proteomes" id="UP000663880">
    <property type="component" value="Unassembled WGS sequence"/>
</dbReference>
<evidence type="ECO:0000256" key="1">
    <source>
        <dbReference type="SAM" id="MobiDB-lite"/>
    </source>
</evidence>
<reference evidence="2" key="1">
    <citation type="submission" date="2021-02" db="EMBL/GenBank/DDBJ databases">
        <authorList>
            <person name="Steward A R."/>
        </authorList>
    </citation>
    <scope>NUCLEOTIDE SEQUENCE</scope>
</reference>
<evidence type="ECO:0000313" key="2">
    <source>
        <dbReference type="EMBL" id="CAF4883094.1"/>
    </source>
</evidence>
<feature type="region of interest" description="Disordered" evidence="1">
    <location>
        <begin position="169"/>
        <end position="205"/>
    </location>
</feature>
<proteinExistence type="predicted"/>
<evidence type="ECO:0000313" key="3">
    <source>
        <dbReference type="Proteomes" id="UP000663880"/>
    </source>
</evidence>
<comment type="caution">
    <text evidence="2">The sequence shown here is derived from an EMBL/GenBank/DDBJ whole genome shotgun (WGS) entry which is preliminary data.</text>
</comment>
<dbReference type="AlphaFoldDB" id="A0A821TWN8"/>
<protein>
    <submittedName>
        <fullName evidence="2">Uncharacterized protein</fullName>
    </submittedName>
</protein>
<dbReference type="Pfam" id="PF14223">
    <property type="entry name" value="Retrotran_gag_2"/>
    <property type="match status" value="1"/>
</dbReference>
<gene>
    <name evidence="2" type="ORF">PMACD_LOCUS9787</name>
</gene>
<dbReference type="PANTHER" id="PTHR47481:SF22">
    <property type="entry name" value="RETROTRANSPOSON GAG DOMAIN-CONTAINING PROTEIN"/>
    <property type="match status" value="1"/>
</dbReference>
<accession>A0A821TWN8</accession>
<keyword evidence="3" id="KW-1185">Reference proteome</keyword>
<feature type="compositionally biased region" description="Basic and acidic residues" evidence="1">
    <location>
        <begin position="176"/>
        <end position="195"/>
    </location>
</feature>
<dbReference type="PANTHER" id="PTHR47481">
    <property type="match status" value="1"/>
</dbReference>
<dbReference type="EMBL" id="CAJOBZ010000028">
    <property type="protein sequence ID" value="CAF4883094.1"/>
    <property type="molecule type" value="Genomic_DNA"/>
</dbReference>